<dbReference type="PROSITE" id="PS01180">
    <property type="entry name" value="CUB"/>
    <property type="match status" value="1"/>
</dbReference>
<comment type="caution">
    <text evidence="2">Lacks conserved residue(s) required for the propagation of feature annotation.</text>
</comment>
<evidence type="ECO:0000256" key="2">
    <source>
        <dbReference type="PROSITE-ProRule" id="PRU00059"/>
    </source>
</evidence>
<dbReference type="AlphaFoldDB" id="A0A0B1S9W3"/>
<name>A0A0B1S9W3_OESDE</name>
<dbReference type="CDD" id="cd00041">
    <property type="entry name" value="CUB"/>
    <property type="match status" value="1"/>
</dbReference>
<sequence length="112" mass="12314">MVRQTWGSLVSPGSVRVPYPSAVQCTYTIELPEEQNDQPLSIHFSKFDVAADDFVQVFEGSSKGRSLHEGAGFNNEQRPPQQLVSRLGKAQLVLQTNAVRNAMGFNATFSLS</sequence>
<evidence type="ECO:0000313" key="5">
    <source>
        <dbReference type="Proteomes" id="UP000053660"/>
    </source>
</evidence>
<protein>
    <submittedName>
        <fullName evidence="4">CUB domain protein</fullName>
    </submittedName>
</protein>
<proteinExistence type="predicted"/>
<gene>
    <name evidence="4" type="ORF">OESDEN_18603</name>
</gene>
<evidence type="ECO:0000313" key="4">
    <source>
        <dbReference type="EMBL" id="KHJ81709.1"/>
    </source>
</evidence>
<evidence type="ECO:0000256" key="1">
    <source>
        <dbReference type="ARBA" id="ARBA00023157"/>
    </source>
</evidence>
<organism evidence="4 5">
    <name type="scientific">Oesophagostomum dentatum</name>
    <name type="common">Nodular worm</name>
    <dbReference type="NCBI Taxonomy" id="61180"/>
    <lineage>
        <taxon>Eukaryota</taxon>
        <taxon>Metazoa</taxon>
        <taxon>Ecdysozoa</taxon>
        <taxon>Nematoda</taxon>
        <taxon>Chromadorea</taxon>
        <taxon>Rhabditida</taxon>
        <taxon>Rhabditina</taxon>
        <taxon>Rhabditomorpha</taxon>
        <taxon>Strongyloidea</taxon>
        <taxon>Strongylidae</taxon>
        <taxon>Oesophagostomum</taxon>
    </lineage>
</organism>
<keyword evidence="1" id="KW-1015">Disulfide bond</keyword>
<dbReference type="InterPro" id="IPR000859">
    <property type="entry name" value="CUB_dom"/>
</dbReference>
<dbReference type="InterPro" id="IPR035914">
    <property type="entry name" value="Sperma_CUB_dom_sf"/>
</dbReference>
<dbReference type="SMART" id="SM00042">
    <property type="entry name" value="CUB"/>
    <property type="match status" value="1"/>
</dbReference>
<dbReference type="Proteomes" id="UP000053660">
    <property type="component" value="Unassembled WGS sequence"/>
</dbReference>
<dbReference type="OrthoDB" id="6406786at2759"/>
<accession>A0A0B1S9W3</accession>
<feature type="domain" description="CUB" evidence="3">
    <location>
        <begin position="1"/>
        <end position="112"/>
    </location>
</feature>
<keyword evidence="5" id="KW-1185">Reference proteome</keyword>
<dbReference type="SUPFAM" id="SSF49854">
    <property type="entry name" value="Spermadhesin, CUB domain"/>
    <property type="match status" value="1"/>
</dbReference>
<dbReference type="Pfam" id="PF00431">
    <property type="entry name" value="CUB"/>
    <property type="match status" value="1"/>
</dbReference>
<dbReference type="EMBL" id="KN586485">
    <property type="protein sequence ID" value="KHJ81709.1"/>
    <property type="molecule type" value="Genomic_DNA"/>
</dbReference>
<reference evidence="4 5" key="1">
    <citation type="submission" date="2014-03" db="EMBL/GenBank/DDBJ databases">
        <title>Draft genome of the hookworm Oesophagostomum dentatum.</title>
        <authorList>
            <person name="Mitreva M."/>
        </authorList>
    </citation>
    <scope>NUCLEOTIDE SEQUENCE [LARGE SCALE GENOMIC DNA]</scope>
    <source>
        <strain evidence="4 5">OD-Hann</strain>
    </source>
</reference>
<evidence type="ECO:0000259" key="3">
    <source>
        <dbReference type="PROSITE" id="PS01180"/>
    </source>
</evidence>
<dbReference type="Gene3D" id="2.60.120.290">
    <property type="entry name" value="Spermadhesin, CUB domain"/>
    <property type="match status" value="1"/>
</dbReference>